<dbReference type="EMBL" id="HBUE01247651">
    <property type="protein sequence ID" value="CAG6552674.1"/>
    <property type="molecule type" value="Transcribed_RNA"/>
</dbReference>
<dbReference type="EMBL" id="HBUE01247656">
    <property type="protein sequence ID" value="CAG6552676.1"/>
    <property type="molecule type" value="Transcribed_RNA"/>
</dbReference>
<dbReference type="EMBL" id="HBUE01247648">
    <property type="protein sequence ID" value="CAG6552670.1"/>
    <property type="molecule type" value="Transcribed_RNA"/>
</dbReference>
<dbReference type="EMBL" id="HBUE01247645">
    <property type="protein sequence ID" value="CAG6552667.1"/>
    <property type="molecule type" value="Transcribed_RNA"/>
</dbReference>
<feature type="compositionally biased region" description="Pro residues" evidence="1">
    <location>
        <begin position="15"/>
        <end position="24"/>
    </location>
</feature>
<name>A0A8D8ADH6_CULPI</name>
<sequence length="107" mass="11317">MSAFPPSFVLLLPVPPEISTPNPPSALRSGMSSNHGVACCAQWPSESPQNSAPITAPNATETREKKNSHGNSPHDGRPICSVDAECLPRAADSSPHSQNHKSAGYFR</sequence>
<feature type="region of interest" description="Disordered" evidence="1">
    <location>
        <begin position="15"/>
        <end position="83"/>
    </location>
</feature>
<dbReference type="EMBL" id="HBUE01354832">
    <property type="protein sequence ID" value="CAG6605003.1"/>
    <property type="molecule type" value="Transcribed_RNA"/>
</dbReference>
<dbReference type="AlphaFoldDB" id="A0A8D8ADH6"/>
<evidence type="ECO:0000313" key="2">
    <source>
        <dbReference type="EMBL" id="CAG6452436.1"/>
    </source>
</evidence>
<dbReference type="EMBL" id="HBUE01354829">
    <property type="protein sequence ID" value="CAG6605001.1"/>
    <property type="molecule type" value="Transcribed_RNA"/>
</dbReference>
<dbReference type="EMBL" id="HBUE01354830">
    <property type="protein sequence ID" value="CAG6605002.1"/>
    <property type="molecule type" value="Transcribed_RNA"/>
</dbReference>
<dbReference type="EMBL" id="HBUE01020743">
    <property type="protein sequence ID" value="CAG6452432.1"/>
    <property type="molecule type" value="Transcribed_RNA"/>
</dbReference>
<organism evidence="2">
    <name type="scientific">Culex pipiens</name>
    <name type="common">House mosquito</name>
    <dbReference type="NCBI Taxonomy" id="7175"/>
    <lineage>
        <taxon>Eukaryota</taxon>
        <taxon>Metazoa</taxon>
        <taxon>Ecdysozoa</taxon>
        <taxon>Arthropoda</taxon>
        <taxon>Hexapoda</taxon>
        <taxon>Insecta</taxon>
        <taxon>Pterygota</taxon>
        <taxon>Neoptera</taxon>
        <taxon>Endopterygota</taxon>
        <taxon>Diptera</taxon>
        <taxon>Nematocera</taxon>
        <taxon>Culicoidea</taxon>
        <taxon>Culicidae</taxon>
        <taxon>Culicinae</taxon>
        <taxon>Culicini</taxon>
        <taxon>Culex</taxon>
        <taxon>Culex</taxon>
    </lineage>
</organism>
<dbReference type="EMBL" id="HBUE01020736">
    <property type="protein sequence ID" value="CAG6452430.1"/>
    <property type="molecule type" value="Transcribed_RNA"/>
</dbReference>
<dbReference type="EMBL" id="HBUE01354835">
    <property type="protein sequence ID" value="CAG6605007.1"/>
    <property type="molecule type" value="Transcribed_RNA"/>
</dbReference>
<feature type="compositionally biased region" description="Polar residues" evidence="1">
    <location>
        <begin position="44"/>
        <end position="60"/>
    </location>
</feature>
<dbReference type="EMBL" id="HBUE01247647">
    <property type="protein sequence ID" value="CAG6552668.1"/>
    <property type="molecule type" value="Transcribed_RNA"/>
</dbReference>
<dbReference type="EMBL" id="HBUE01354828">
    <property type="protein sequence ID" value="CAG6604999.1"/>
    <property type="molecule type" value="Transcribed_RNA"/>
</dbReference>
<dbReference type="EMBL" id="HBUE01247643">
    <property type="protein sequence ID" value="CAG6552664.1"/>
    <property type="molecule type" value="Transcribed_RNA"/>
</dbReference>
<dbReference type="EMBL" id="HBUE01020744">
    <property type="protein sequence ID" value="CAG6452434.1"/>
    <property type="molecule type" value="Transcribed_RNA"/>
</dbReference>
<dbReference type="EMBL" id="HBUE01354836">
    <property type="protein sequence ID" value="CAG6605009.1"/>
    <property type="molecule type" value="Transcribed_RNA"/>
</dbReference>
<dbReference type="EMBL" id="HBUE01247650">
    <property type="protein sequence ID" value="CAG6552672.1"/>
    <property type="molecule type" value="Transcribed_RNA"/>
</dbReference>
<reference evidence="2" key="1">
    <citation type="submission" date="2021-05" db="EMBL/GenBank/DDBJ databases">
        <authorList>
            <person name="Alioto T."/>
            <person name="Alioto T."/>
            <person name="Gomez Garrido J."/>
        </authorList>
    </citation>
    <scope>NUCLEOTIDE SEQUENCE</scope>
</reference>
<dbReference type="EMBL" id="HBUE01247644">
    <property type="protein sequence ID" value="CAG6552666.1"/>
    <property type="molecule type" value="Transcribed_RNA"/>
</dbReference>
<dbReference type="EMBL" id="HBUE01020750">
    <property type="protein sequence ID" value="CAG6452436.1"/>
    <property type="molecule type" value="Transcribed_RNA"/>
</dbReference>
<proteinExistence type="predicted"/>
<accession>A0A8D8ADH6</accession>
<feature type="compositionally biased region" description="Basic and acidic residues" evidence="1">
    <location>
        <begin position="61"/>
        <end position="77"/>
    </location>
</feature>
<evidence type="ECO:0000256" key="1">
    <source>
        <dbReference type="SAM" id="MobiDB-lite"/>
    </source>
</evidence>
<protein>
    <submittedName>
        <fullName evidence="2">(northern house mosquito) hypothetical protein</fullName>
    </submittedName>
</protein>
<dbReference type="EMBL" id="HBUE01020751">
    <property type="protein sequence ID" value="CAG6452438.1"/>
    <property type="molecule type" value="Transcribed_RNA"/>
</dbReference>
<dbReference type="EMBL" id="HBUE01354841">
    <property type="protein sequence ID" value="CAG6605011.1"/>
    <property type="molecule type" value="Transcribed_RNA"/>
</dbReference>
<dbReference type="EMBL" id="HBUE01354833">
    <property type="protein sequence ID" value="CAG6605005.1"/>
    <property type="molecule type" value="Transcribed_RNA"/>
</dbReference>